<dbReference type="SMART" id="SM00262">
    <property type="entry name" value="GEL"/>
    <property type="match status" value="3"/>
</dbReference>
<keyword evidence="3" id="KW-0677">Repeat</keyword>
<dbReference type="Gene3D" id="3.40.20.10">
    <property type="entry name" value="Severin"/>
    <property type="match status" value="3"/>
</dbReference>
<dbReference type="GO" id="GO:0051015">
    <property type="term" value="F:actin filament binding"/>
    <property type="evidence" value="ECO:0007669"/>
    <property type="project" value="InterPro"/>
</dbReference>
<feature type="domain" description="Gelsolin-like" evidence="5">
    <location>
        <begin position="65"/>
        <end position="140"/>
    </location>
</feature>
<evidence type="ECO:0000256" key="4">
    <source>
        <dbReference type="ARBA" id="ARBA00023203"/>
    </source>
</evidence>
<dbReference type="InterPro" id="IPR029006">
    <property type="entry name" value="ADF-H/Gelsolin-like_dom_sf"/>
</dbReference>
<proteinExistence type="inferred from homology"/>
<dbReference type="InterPro" id="IPR007123">
    <property type="entry name" value="Gelsolin-like_dom"/>
</dbReference>
<dbReference type="GO" id="GO:0015629">
    <property type="term" value="C:actin cytoskeleton"/>
    <property type="evidence" value="ECO:0007669"/>
    <property type="project" value="TreeGrafter"/>
</dbReference>
<gene>
    <name evidence="6" type="ORF">HYPSUDRAFT_141011</name>
</gene>
<protein>
    <recommendedName>
        <fullName evidence="5">Gelsolin-like domain-containing protein</fullName>
    </recommendedName>
</protein>
<organism evidence="6 7">
    <name type="scientific">Hypholoma sublateritium (strain FD-334 SS-4)</name>
    <dbReference type="NCBI Taxonomy" id="945553"/>
    <lineage>
        <taxon>Eukaryota</taxon>
        <taxon>Fungi</taxon>
        <taxon>Dikarya</taxon>
        <taxon>Basidiomycota</taxon>
        <taxon>Agaricomycotina</taxon>
        <taxon>Agaricomycetes</taxon>
        <taxon>Agaricomycetidae</taxon>
        <taxon>Agaricales</taxon>
        <taxon>Agaricineae</taxon>
        <taxon>Strophariaceae</taxon>
        <taxon>Hypholoma</taxon>
    </lineage>
</organism>
<evidence type="ECO:0000256" key="3">
    <source>
        <dbReference type="ARBA" id="ARBA00022737"/>
    </source>
</evidence>
<dbReference type="OrthoDB" id="6375767at2759"/>
<dbReference type="PRINTS" id="PR00597">
    <property type="entry name" value="GELSOLIN"/>
</dbReference>
<dbReference type="GO" id="GO:0051693">
    <property type="term" value="P:actin filament capping"/>
    <property type="evidence" value="ECO:0007669"/>
    <property type="project" value="UniProtKB-KW"/>
</dbReference>
<dbReference type="Proteomes" id="UP000054270">
    <property type="component" value="Unassembled WGS sequence"/>
</dbReference>
<dbReference type="Pfam" id="PF00626">
    <property type="entry name" value="Gelsolin"/>
    <property type="match status" value="3"/>
</dbReference>
<evidence type="ECO:0000256" key="1">
    <source>
        <dbReference type="ARBA" id="ARBA00008418"/>
    </source>
</evidence>
<dbReference type="CDD" id="cd11290">
    <property type="entry name" value="gelsolin_S1_like"/>
    <property type="match status" value="1"/>
</dbReference>
<accession>A0A0D2NR66</accession>
<reference evidence="7" key="1">
    <citation type="submission" date="2014-04" db="EMBL/GenBank/DDBJ databases">
        <title>Evolutionary Origins and Diversification of the Mycorrhizal Mutualists.</title>
        <authorList>
            <consortium name="DOE Joint Genome Institute"/>
            <consortium name="Mycorrhizal Genomics Consortium"/>
            <person name="Kohler A."/>
            <person name="Kuo A."/>
            <person name="Nagy L.G."/>
            <person name="Floudas D."/>
            <person name="Copeland A."/>
            <person name="Barry K.W."/>
            <person name="Cichocki N."/>
            <person name="Veneault-Fourrey C."/>
            <person name="LaButti K."/>
            <person name="Lindquist E.A."/>
            <person name="Lipzen A."/>
            <person name="Lundell T."/>
            <person name="Morin E."/>
            <person name="Murat C."/>
            <person name="Riley R."/>
            <person name="Ohm R."/>
            <person name="Sun H."/>
            <person name="Tunlid A."/>
            <person name="Henrissat B."/>
            <person name="Grigoriev I.V."/>
            <person name="Hibbett D.S."/>
            <person name="Martin F."/>
        </authorList>
    </citation>
    <scope>NUCLEOTIDE SEQUENCE [LARGE SCALE GENOMIC DNA]</scope>
    <source>
        <strain evidence="7">FD-334 SS-4</strain>
    </source>
</reference>
<dbReference type="SUPFAM" id="SSF55753">
    <property type="entry name" value="Actin depolymerizing proteins"/>
    <property type="match status" value="3"/>
</dbReference>
<dbReference type="InterPro" id="IPR007122">
    <property type="entry name" value="Villin/Gelsolin"/>
</dbReference>
<dbReference type="PANTHER" id="PTHR11977">
    <property type="entry name" value="VILLIN"/>
    <property type="match status" value="1"/>
</dbReference>
<sequence length="387" mass="43648">MAHSTKETNYDIEDSNIALLGSDLEKHVRETSGEHESAWEYAGAEIGLQIWRIEKFRVVLWPKDKHGSFYDGDSYIVLHTYKRTPEAESFSYNLHFWLGQNTTQDEAGTAAYKAVEFDDFLHGKPVQTREVQGYESDQFISYFAHFVCLQGGVSTGFHHISDPLPLNIRKLYRFNFSRNPGGGGSHLVVREVPATAESLVEGNVYVLDKGAEIFQLNTKASTGQERFHAAEFVQRLINERQNQSSLTVFDEGGSGVHKFFSEFGENVSLGKVDTSTRHTSDSRPVLCRISDATGMLTFAPVELISFKESFRSDDAFLLDASTSPRPAIFVWIGSQASLSERRLSLQYAQKYLYETQQRGEINNRKSVAIPIIKIQEGEETSDFLQVI</sequence>
<dbReference type="GO" id="GO:0008154">
    <property type="term" value="P:actin polymerization or depolymerization"/>
    <property type="evidence" value="ECO:0007669"/>
    <property type="project" value="TreeGrafter"/>
</dbReference>
<dbReference type="FunFam" id="3.40.20.10:FF:000043">
    <property type="entry name" value="macrophage-capping protein-like isoform X2"/>
    <property type="match status" value="1"/>
</dbReference>
<keyword evidence="4" id="KW-0009">Actin-binding</keyword>
<dbReference type="AlphaFoldDB" id="A0A0D2NR66"/>
<evidence type="ECO:0000256" key="2">
    <source>
        <dbReference type="ARBA" id="ARBA00022467"/>
    </source>
</evidence>
<dbReference type="OMA" id="HDMTLAK"/>
<name>A0A0D2NR66_HYPSF</name>
<evidence type="ECO:0000313" key="6">
    <source>
        <dbReference type="EMBL" id="KJA21239.1"/>
    </source>
</evidence>
<dbReference type="PANTHER" id="PTHR11977:SF130">
    <property type="entry name" value="SEVERIN"/>
    <property type="match status" value="1"/>
</dbReference>
<comment type="similarity">
    <text evidence="1">Belongs to the villin/gelsolin family.</text>
</comment>
<dbReference type="GO" id="GO:0005737">
    <property type="term" value="C:cytoplasm"/>
    <property type="evidence" value="ECO:0007669"/>
    <property type="project" value="TreeGrafter"/>
</dbReference>
<dbReference type="EMBL" id="KN817560">
    <property type="protein sequence ID" value="KJA21239.1"/>
    <property type="molecule type" value="Genomic_DNA"/>
</dbReference>
<feature type="domain" description="Gelsolin-like" evidence="5">
    <location>
        <begin position="188"/>
        <end position="253"/>
    </location>
</feature>
<evidence type="ECO:0000313" key="7">
    <source>
        <dbReference type="Proteomes" id="UP000054270"/>
    </source>
</evidence>
<evidence type="ECO:0000259" key="5">
    <source>
        <dbReference type="Pfam" id="PF00626"/>
    </source>
</evidence>
<feature type="domain" description="Gelsolin-like" evidence="5">
    <location>
        <begin position="306"/>
        <end position="361"/>
    </location>
</feature>
<dbReference type="STRING" id="945553.A0A0D2NR66"/>
<keyword evidence="7" id="KW-1185">Reference proteome</keyword>
<keyword evidence="2" id="KW-0117">Actin capping</keyword>